<organism evidence="3 4">
    <name type="scientific">Streptosporangium jomthongense</name>
    <dbReference type="NCBI Taxonomy" id="1193683"/>
    <lineage>
        <taxon>Bacteria</taxon>
        <taxon>Bacillati</taxon>
        <taxon>Actinomycetota</taxon>
        <taxon>Actinomycetes</taxon>
        <taxon>Streptosporangiales</taxon>
        <taxon>Streptosporangiaceae</taxon>
        <taxon>Streptosporangium</taxon>
    </lineage>
</organism>
<comment type="caution">
    <text evidence="3">The sequence shown here is derived from an EMBL/GenBank/DDBJ whole genome shotgun (WGS) entry which is preliminary data.</text>
</comment>
<dbReference type="InterPro" id="IPR025246">
    <property type="entry name" value="IS30-like_HTH"/>
</dbReference>
<feature type="region of interest" description="Disordered" evidence="1">
    <location>
        <begin position="65"/>
        <end position="86"/>
    </location>
</feature>
<dbReference type="SUPFAM" id="SSF46785">
    <property type="entry name" value="Winged helix' DNA-binding domain"/>
    <property type="match status" value="1"/>
</dbReference>
<accession>A0ABV8EX91</accession>
<dbReference type="PANTHER" id="PTHR10948">
    <property type="entry name" value="TRANSPOSASE"/>
    <property type="match status" value="1"/>
</dbReference>
<evidence type="ECO:0000313" key="4">
    <source>
        <dbReference type="Proteomes" id="UP001595698"/>
    </source>
</evidence>
<dbReference type="Proteomes" id="UP001595698">
    <property type="component" value="Unassembled WGS sequence"/>
</dbReference>
<dbReference type="RefSeq" id="WP_386189897.1">
    <property type="nucleotide sequence ID" value="NZ_JBHSBC010000012.1"/>
</dbReference>
<proteinExistence type="predicted"/>
<dbReference type="Gene3D" id="1.10.10.10">
    <property type="entry name" value="Winged helix-like DNA-binding domain superfamily/Winged helix DNA-binding domain"/>
    <property type="match status" value="1"/>
</dbReference>
<keyword evidence="4" id="KW-1185">Reference proteome</keyword>
<evidence type="ECO:0000313" key="3">
    <source>
        <dbReference type="EMBL" id="MFC3981013.1"/>
    </source>
</evidence>
<sequence length="236" mass="25921">MPGGRLTYEERREIARGLAEGLTYTEIAKCLGRPISTVTREVIRNGGAGGYQADRAHHATGIRAHRNRSAESQPAPAVRDGQGRNPETIRQLEDDFSTMLVDTGLPRMTARVLACLYTTDSGNLTAAELVQRLQVSPASVSKAVTQLEQQRLIRRERDSRRRRDRYVIDGDIWHRSWLASARRNARLAEVADGGAEVLGPATPAGARLKTMGAILNRLSDDMIRAAERLRGAGGDQ</sequence>
<reference evidence="4" key="1">
    <citation type="journal article" date="2019" name="Int. J. Syst. Evol. Microbiol.">
        <title>The Global Catalogue of Microorganisms (GCM) 10K type strain sequencing project: providing services to taxonomists for standard genome sequencing and annotation.</title>
        <authorList>
            <consortium name="The Broad Institute Genomics Platform"/>
            <consortium name="The Broad Institute Genome Sequencing Center for Infectious Disease"/>
            <person name="Wu L."/>
            <person name="Ma J."/>
        </authorList>
    </citation>
    <scope>NUCLEOTIDE SEQUENCE [LARGE SCALE GENOMIC DNA]</scope>
    <source>
        <strain evidence="4">TBRC 7912</strain>
    </source>
</reference>
<protein>
    <submittedName>
        <fullName evidence="3">MarR family transcriptional regulator</fullName>
    </submittedName>
</protein>
<evidence type="ECO:0000256" key="1">
    <source>
        <dbReference type="SAM" id="MobiDB-lite"/>
    </source>
</evidence>
<gene>
    <name evidence="3" type="ORF">ACFOYY_12825</name>
</gene>
<dbReference type="Pfam" id="PF12802">
    <property type="entry name" value="MarR_2"/>
    <property type="match status" value="1"/>
</dbReference>
<dbReference type="Pfam" id="PF13936">
    <property type="entry name" value="HTH_38"/>
    <property type="match status" value="1"/>
</dbReference>
<dbReference type="SMART" id="SM00347">
    <property type="entry name" value="HTH_MARR"/>
    <property type="match status" value="1"/>
</dbReference>
<dbReference type="InterPro" id="IPR000835">
    <property type="entry name" value="HTH_MarR-typ"/>
</dbReference>
<dbReference type="EMBL" id="JBHSBC010000012">
    <property type="protein sequence ID" value="MFC3981013.1"/>
    <property type="molecule type" value="Genomic_DNA"/>
</dbReference>
<dbReference type="InterPro" id="IPR036388">
    <property type="entry name" value="WH-like_DNA-bd_sf"/>
</dbReference>
<name>A0ABV8EX91_9ACTN</name>
<dbReference type="InterPro" id="IPR036390">
    <property type="entry name" value="WH_DNA-bd_sf"/>
</dbReference>
<feature type="domain" description="HTH marR-type" evidence="2">
    <location>
        <begin position="98"/>
        <end position="223"/>
    </location>
</feature>
<dbReference type="InterPro" id="IPR051917">
    <property type="entry name" value="Transposase-Integrase"/>
</dbReference>
<evidence type="ECO:0000259" key="2">
    <source>
        <dbReference type="SMART" id="SM00347"/>
    </source>
</evidence>
<dbReference type="PANTHER" id="PTHR10948:SF23">
    <property type="entry name" value="TRANSPOSASE INSI FOR INSERTION SEQUENCE ELEMENT IS30A-RELATED"/>
    <property type="match status" value="1"/>
</dbReference>